<protein>
    <submittedName>
        <fullName evidence="2">Uncharacterized protein</fullName>
    </submittedName>
</protein>
<keyword evidence="3" id="KW-1185">Reference proteome</keyword>
<feature type="region of interest" description="Disordered" evidence="1">
    <location>
        <begin position="99"/>
        <end position="160"/>
    </location>
</feature>
<name>A0A4Y5FF12_9CAUD</name>
<feature type="compositionally biased region" description="Basic and acidic residues" evidence="1">
    <location>
        <begin position="119"/>
        <end position="138"/>
    </location>
</feature>
<reference evidence="2 3" key="1">
    <citation type="submission" date="2019-02" db="EMBL/GenBank/DDBJ databases">
        <title>Isolation of virulent Lactobacillus brevis phages.</title>
        <authorList>
            <person name="Feyereisen M."/>
            <person name="Mahony J."/>
            <person name="O'Sullivan T."/>
            <person name="van Sinderen D."/>
        </authorList>
    </citation>
    <scope>NUCLEOTIDE SEQUENCE [LARGE SCALE GENOMIC DNA]</scope>
</reference>
<evidence type="ECO:0000256" key="1">
    <source>
        <dbReference type="SAM" id="MobiDB-lite"/>
    </source>
</evidence>
<dbReference type="Proteomes" id="UP000309991">
    <property type="component" value="Segment"/>
</dbReference>
<sequence>MKLVSRAKLPEEEYDKMIVKHWKVLKEYLDKVSTIVDGYNREHYRVESAPSFMIKWHNNLVQVQFRLNEKGDQVDLLDVTRSGSFIQVARVTIDEFVKIGNGQDTKNEGAADTTPSTKESSDKGTDTDAEVKEPEKKPVTRRRRRTTSSSTKSKSKTETK</sequence>
<evidence type="ECO:0000313" key="2">
    <source>
        <dbReference type="EMBL" id="QBJ03673.1"/>
    </source>
</evidence>
<dbReference type="EMBL" id="MK504444">
    <property type="protein sequence ID" value="QBJ03673.1"/>
    <property type="molecule type" value="Genomic_DNA"/>
</dbReference>
<accession>A0A4Y5FF12</accession>
<organism evidence="2 3">
    <name type="scientific">Lactobacillus phage 3-521</name>
    <dbReference type="NCBI Taxonomy" id="2510943"/>
    <lineage>
        <taxon>Viruses</taxon>
        <taxon>Duplodnaviria</taxon>
        <taxon>Heunggongvirae</taxon>
        <taxon>Uroviricota</taxon>
        <taxon>Caudoviricetes</taxon>
        <taxon>Herelleviridae</taxon>
        <taxon>Watanabevirus</taxon>
        <taxon>Watanabevirus wv3521</taxon>
    </lineage>
</organism>
<gene>
    <name evidence="2" type="ORF">UCC3521_0135</name>
</gene>
<evidence type="ECO:0000313" key="3">
    <source>
        <dbReference type="Proteomes" id="UP000309991"/>
    </source>
</evidence>
<proteinExistence type="predicted"/>